<evidence type="ECO:0000313" key="2">
    <source>
        <dbReference type="EMBL" id="MCA9383252.1"/>
    </source>
</evidence>
<dbReference type="Pfam" id="PF00535">
    <property type="entry name" value="Glycos_transf_2"/>
    <property type="match status" value="2"/>
</dbReference>
<dbReference type="SUPFAM" id="SSF53448">
    <property type="entry name" value="Nucleotide-diphospho-sugar transferases"/>
    <property type="match status" value="2"/>
</dbReference>
<evidence type="ECO:0000259" key="1">
    <source>
        <dbReference type="Pfam" id="PF00535"/>
    </source>
</evidence>
<comment type="caution">
    <text evidence="2">The sequence shown here is derived from an EMBL/GenBank/DDBJ whole genome shotgun (WGS) entry which is preliminary data.</text>
</comment>
<reference evidence="2" key="2">
    <citation type="journal article" date="2021" name="Microbiome">
        <title>Successional dynamics and alternative stable states in a saline activated sludge microbial community over 9 years.</title>
        <authorList>
            <person name="Wang Y."/>
            <person name="Ye J."/>
            <person name="Ju F."/>
            <person name="Liu L."/>
            <person name="Boyd J.A."/>
            <person name="Deng Y."/>
            <person name="Parks D.H."/>
            <person name="Jiang X."/>
            <person name="Yin X."/>
            <person name="Woodcroft B.J."/>
            <person name="Tyson G.W."/>
            <person name="Hugenholtz P."/>
            <person name="Polz M.F."/>
            <person name="Zhang T."/>
        </authorList>
    </citation>
    <scope>NUCLEOTIDE SEQUENCE</scope>
    <source>
        <strain evidence="2">HKST-UBA14</strain>
    </source>
</reference>
<gene>
    <name evidence="2" type="ORF">KC909_02700</name>
</gene>
<dbReference type="Gene3D" id="3.90.550.10">
    <property type="entry name" value="Spore Coat Polysaccharide Biosynthesis Protein SpsA, Chain A"/>
    <property type="match status" value="2"/>
</dbReference>
<dbReference type="PANTHER" id="PTHR43179:SF7">
    <property type="entry name" value="RHAMNOSYLTRANSFERASE WBBL"/>
    <property type="match status" value="1"/>
</dbReference>
<dbReference type="CDD" id="cd04184">
    <property type="entry name" value="GT2_RfbC_Mx_like"/>
    <property type="match status" value="1"/>
</dbReference>
<feature type="domain" description="Glycosyltransferase 2-like" evidence="1">
    <location>
        <begin position="137"/>
        <end position="294"/>
    </location>
</feature>
<sequence>MNDLGQEDTIEELQKQVRFLHHELQKVENSRYWRFRKYLVGIRNLVTDPKHYLRKIKVIKYKLKFFLNGKPLSYKLEPILKHINLFIPKNNPNNYDPNLQEELYQDWIRRVEMPRRARDYENIEEKINQLEYKPKFSVILPTYNSDEIYLRQCVFSVINQYYPNWELCIADDNSTKKIIKPLLESFKQRDSRVKVTYRTENGNISQGTNSAVEIAEGEFLVLLDHDDEIAPEALYELAVKLNEDKNYDFIYSDNDKIDIYGHRSGAKFKPDWSPDLFLSHSYTSHIKCLRTRIFRELGGFDSEFDGSQDFEFLLRFFEKTDKVGHIPQILYHWRAVPGSTAVSAKEKPESLIRGQKAVQRAIERRGIQGEAAMPFFADHSNLGIFKVNFDPAQNNQRVTIMIPTKDKVDLLKRNIDSIRKRTNYDNYDILVLNNNSEQQETFDYLKSNNIKYIDIPTSEFNFSYINNEGAKHAEGEYILLLNNDIEVMEPDWLLEMVGALNMDPKIGAVGAKLIYSDGRIQHNGVVMGLDRDVSSSHANKLLDFDSHGYLNYNNVIKNYTAVTAACLLTRKDLYLEVGGMDDENLKVTYNDVDYCIKLIDKGYRVITNPYALLYHHEGQSRGKNNDDPREWQFLYNKWKKYIDNDRYYNINLAKHNERFEIKTRE</sequence>
<dbReference type="InterPro" id="IPR001173">
    <property type="entry name" value="Glyco_trans_2-like"/>
</dbReference>
<dbReference type="Proteomes" id="UP000783287">
    <property type="component" value="Unassembled WGS sequence"/>
</dbReference>
<organism evidence="2 3">
    <name type="scientific">Candidatus Dojkabacteria bacterium</name>
    <dbReference type="NCBI Taxonomy" id="2099670"/>
    <lineage>
        <taxon>Bacteria</taxon>
        <taxon>Candidatus Dojkabacteria</taxon>
    </lineage>
</organism>
<evidence type="ECO:0000313" key="3">
    <source>
        <dbReference type="Proteomes" id="UP000783287"/>
    </source>
</evidence>
<dbReference type="EMBL" id="JAGQLK010000045">
    <property type="protein sequence ID" value="MCA9383252.1"/>
    <property type="molecule type" value="Genomic_DNA"/>
</dbReference>
<dbReference type="PANTHER" id="PTHR43179">
    <property type="entry name" value="RHAMNOSYLTRANSFERASE WBBL"/>
    <property type="match status" value="1"/>
</dbReference>
<reference evidence="2" key="1">
    <citation type="submission" date="2020-04" db="EMBL/GenBank/DDBJ databases">
        <authorList>
            <person name="Zhang T."/>
        </authorList>
    </citation>
    <scope>NUCLEOTIDE SEQUENCE</scope>
    <source>
        <strain evidence="2">HKST-UBA14</strain>
    </source>
</reference>
<dbReference type="CDD" id="cd04186">
    <property type="entry name" value="GT_2_like_c"/>
    <property type="match status" value="1"/>
</dbReference>
<dbReference type="AlphaFoldDB" id="A0A955L5J1"/>
<proteinExistence type="predicted"/>
<name>A0A955L5J1_9BACT</name>
<dbReference type="GO" id="GO:0016757">
    <property type="term" value="F:glycosyltransferase activity"/>
    <property type="evidence" value="ECO:0007669"/>
    <property type="project" value="UniProtKB-KW"/>
</dbReference>
<protein>
    <submittedName>
        <fullName evidence="2">Glycosyltransferase family 2 protein</fullName>
    </submittedName>
</protein>
<dbReference type="InterPro" id="IPR029044">
    <property type="entry name" value="Nucleotide-diphossugar_trans"/>
</dbReference>
<accession>A0A955L5J1</accession>
<feature type="domain" description="Glycosyltransferase 2-like" evidence="1">
    <location>
        <begin position="399"/>
        <end position="518"/>
    </location>
</feature>